<protein>
    <submittedName>
        <fullName evidence="2">Uncharacterized protein</fullName>
    </submittedName>
</protein>
<proteinExistence type="predicted"/>
<feature type="compositionally biased region" description="Basic and acidic residues" evidence="1">
    <location>
        <begin position="22"/>
        <end position="33"/>
    </location>
</feature>
<name>Q47R47_THEFY</name>
<evidence type="ECO:0000256" key="1">
    <source>
        <dbReference type="SAM" id="MobiDB-lite"/>
    </source>
</evidence>
<feature type="region of interest" description="Disordered" evidence="1">
    <location>
        <begin position="1"/>
        <end position="45"/>
    </location>
</feature>
<sequence length="157" mass="17005">MELGSTVRGWQSGADSTAADGYGEKRQPSDRRMTMASSHRNQDPSEIIDEALRLVDAVQRRLLTAAIRRQVQNAASPPPRSDDVWAEAIRQETEPEAPLTDQVLDIARETLPEIGRHLSAAGALMFDAMSRSLSAVERSLRSRPGNGAAGTPADGEQ</sequence>
<gene>
    <name evidence="2" type="ordered locus">Tfu_1032</name>
</gene>
<dbReference type="AlphaFoldDB" id="Q47R47"/>
<accession>Q47R47</accession>
<dbReference type="HOGENOM" id="CLU_1677017_0_0_11"/>
<dbReference type="KEGG" id="tfu:Tfu_1032"/>
<feature type="region of interest" description="Disordered" evidence="1">
    <location>
        <begin position="135"/>
        <end position="157"/>
    </location>
</feature>
<evidence type="ECO:0000313" key="2">
    <source>
        <dbReference type="EMBL" id="AAZ55070.1"/>
    </source>
</evidence>
<dbReference type="EMBL" id="CP000088">
    <property type="protein sequence ID" value="AAZ55070.1"/>
    <property type="molecule type" value="Genomic_DNA"/>
</dbReference>
<reference evidence="2" key="1">
    <citation type="submission" date="2005-07" db="EMBL/GenBank/DDBJ databases">
        <title>Complete sequence of Thermobifida fusca YX.</title>
        <authorList>
            <consortium name="US DOE Joint Genome Institute"/>
            <person name="Copeland A."/>
            <person name="Lucas S."/>
            <person name="Lapidus A."/>
            <person name="Barry K."/>
            <person name="Detter J.C."/>
            <person name="Glavina T."/>
            <person name="Hammon N."/>
            <person name="Israni S."/>
            <person name="Pitluck S."/>
            <person name="Di Bartolo G."/>
            <person name="Chain P."/>
            <person name="Schmutz J."/>
            <person name="Larimer F."/>
            <person name="Land M."/>
            <person name="Lykidis A."/>
            <person name="Richardson P."/>
        </authorList>
    </citation>
    <scope>NUCLEOTIDE SEQUENCE</scope>
    <source>
        <strain evidence="2">YX</strain>
    </source>
</reference>
<organism evidence="2">
    <name type="scientific">Thermobifida fusca (strain YX)</name>
    <dbReference type="NCBI Taxonomy" id="269800"/>
    <lineage>
        <taxon>Bacteria</taxon>
        <taxon>Bacillati</taxon>
        <taxon>Actinomycetota</taxon>
        <taxon>Actinomycetes</taxon>
        <taxon>Streptosporangiales</taxon>
        <taxon>Nocardiopsidaceae</taxon>
        <taxon>Thermobifida</taxon>
    </lineage>
</organism>
<dbReference type="STRING" id="269800.Tfu_1032"/>